<dbReference type="STRING" id="1314781.A0A165LW03"/>
<dbReference type="AlphaFoldDB" id="A0A165LW03"/>
<accession>A0A165LW03</accession>
<evidence type="ECO:0000313" key="5">
    <source>
        <dbReference type="Proteomes" id="UP000077266"/>
    </source>
</evidence>
<evidence type="ECO:0000256" key="2">
    <source>
        <dbReference type="ARBA" id="ARBA00022857"/>
    </source>
</evidence>
<evidence type="ECO:0000313" key="4">
    <source>
        <dbReference type="EMBL" id="KZV98407.1"/>
    </source>
</evidence>
<dbReference type="InParanoid" id="A0A165LW03"/>
<dbReference type="InterPro" id="IPR036291">
    <property type="entry name" value="NAD(P)-bd_dom_sf"/>
</dbReference>
<evidence type="ECO:0000256" key="1">
    <source>
        <dbReference type="ARBA" id="ARBA00006484"/>
    </source>
</evidence>
<reference evidence="4 5" key="1">
    <citation type="journal article" date="2016" name="Mol. Biol. Evol.">
        <title>Comparative Genomics of Early-Diverging Mushroom-Forming Fungi Provides Insights into the Origins of Lignocellulose Decay Capabilities.</title>
        <authorList>
            <person name="Nagy L.G."/>
            <person name="Riley R."/>
            <person name="Tritt A."/>
            <person name="Adam C."/>
            <person name="Daum C."/>
            <person name="Floudas D."/>
            <person name="Sun H."/>
            <person name="Yadav J.S."/>
            <person name="Pangilinan J."/>
            <person name="Larsson K.H."/>
            <person name="Matsuura K."/>
            <person name="Barry K."/>
            <person name="Labutti K."/>
            <person name="Kuo R."/>
            <person name="Ohm R.A."/>
            <person name="Bhattacharya S.S."/>
            <person name="Shirouzu T."/>
            <person name="Yoshinaga Y."/>
            <person name="Martin F.M."/>
            <person name="Grigoriev I.V."/>
            <person name="Hibbett D.S."/>
        </authorList>
    </citation>
    <scope>NUCLEOTIDE SEQUENCE [LARGE SCALE GENOMIC DNA]</scope>
    <source>
        <strain evidence="4 5">HHB12029</strain>
    </source>
</reference>
<sequence>MSPTILITGASRGIGLAAAEFILADGAKVIALQRTVTPALEALSTKYPGAIQIIKGDFTKPEDISSALASLGTHSLDAVVLNAAVGEPFGPIATMPLDSFRGIFDINFFGVVQFLQLALPKLRERRGRLFW</sequence>
<proteinExistence type="inferred from homology"/>
<keyword evidence="2" id="KW-0521">NADP</keyword>
<name>A0A165LW03_EXIGL</name>
<organism evidence="4 5">
    <name type="scientific">Exidia glandulosa HHB12029</name>
    <dbReference type="NCBI Taxonomy" id="1314781"/>
    <lineage>
        <taxon>Eukaryota</taxon>
        <taxon>Fungi</taxon>
        <taxon>Dikarya</taxon>
        <taxon>Basidiomycota</taxon>
        <taxon>Agaricomycotina</taxon>
        <taxon>Agaricomycetes</taxon>
        <taxon>Auriculariales</taxon>
        <taxon>Exidiaceae</taxon>
        <taxon>Exidia</taxon>
    </lineage>
</organism>
<dbReference type="PANTHER" id="PTHR43391:SF14">
    <property type="entry name" value="DEHYDROGENASE_REDUCTASE SDR FAMILY PROTEIN 7-LIKE"/>
    <property type="match status" value="1"/>
</dbReference>
<dbReference type="Proteomes" id="UP000077266">
    <property type="component" value="Unassembled WGS sequence"/>
</dbReference>
<dbReference type="EMBL" id="KV425919">
    <property type="protein sequence ID" value="KZV98407.1"/>
    <property type="molecule type" value="Genomic_DNA"/>
</dbReference>
<protein>
    <submittedName>
        <fullName evidence="4">NAD(P)-binding protein</fullName>
    </submittedName>
</protein>
<dbReference type="Gene3D" id="3.40.50.720">
    <property type="entry name" value="NAD(P)-binding Rossmann-like Domain"/>
    <property type="match status" value="1"/>
</dbReference>
<evidence type="ECO:0000256" key="3">
    <source>
        <dbReference type="ARBA" id="ARBA00023002"/>
    </source>
</evidence>
<dbReference type="GO" id="GO:0016491">
    <property type="term" value="F:oxidoreductase activity"/>
    <property type="evidence" value="ECO:0007669"/>
    <property type="project" value="UniProtKB-KW"/>
</dbReference>
<keyword evidence="5" id="KW-1185">Reference proteome</keyword>
<dbReference type="OrthoDB" id="9876299at2759"/>
<dbReference type="PRINTS" id="PR00081">
    <property type="entry name" value="GDHRDH"/>
</dbReference>
<dbReference type="SUPFAM" id="SSF51735">
    <property type="entry name" value="NAD(P)-binding Rossmann-fold domains"/>
    <property type="match status" value="1"/>
</dbReference>
<keyword evidence="3" id="KW-0560">Oxidoreductase</keyword>
<dbReference type="PANTHER" id="PTHR43391">
    <property type="entry name" value="RETINOL DEHYDROGENASE-RELATED"/>
    <property type="match status" value="1"/>
</dbReference>
<gene>
    <name evidence="4" type="ORF">EXIGLDRAFT_763557</name>
</gene>
<dbReference type="InterPro" id="IPR002347">
    <property type="entry name" value="SDR_fam"/>
</dbReference>
<comment type="similarity">
    <text evidence="1">Belongs to the short-chain dehydrogenases/reductases (SDR) family.</text>
</comment>
<dbReference type="Pfam" id="PF00106">
    <property type="entry name" value="adh_short"/>
    <property type="match status" value="1"/>
</dbReference>